<organism evidence="3">
    <name type="scientific">Homavirus sp</name>
    <dbReference type="NCBI Taxonomy" id="2487769"/>
    <lineage>
        <taxon>Viruses</taxon>
        <taxon>Varidnaviria</taxon>
        <taxon>Bamfordvirae</taxon>
        <taxon>Nucleocytoviricota</taxon>
        <taxon>Megaviricetes</taxon>
        <taxon>Imitervirales</taxon>
        <taxon>Mimiviridae</taxon>
        <taxon>Klosneuvirinae</taxon>
    </lineage>
</organism>
<accession>A0A3G5A9I1</accession>
<feature type="coiled-coil region" evidence="1">
    <location>
        <begin position="179"/>
        <end position="227"/>
    </location>
</feature>
<sequence length="234" mass="27324">MAKSNEQSKSTKYVDYLNEDEPIPSQNYVCISFLSPEKIRNTSLRGLKIRGVFRTREEADEHCKELQAVDPDFDVFVGEVGKWLPWNPDPNDAKDQIYQEKELNDLMKGYKDNLDKTKRMQQQRKNDMIRSGAEQEQKQNATVSTNSARDRLKKKLEAKQKLKQLNEPKQITNKTSNELETVDVELKEKETLVKEERDRINTVQQVLNEKEQELESIDDKLAKIQQLYSKMSIA</sequence>
<dbReference type="InterPro" id="IPR043872">
    <property type="entry name" value="DUF5832"/>
</dbReference>
<evidence type="ECO:0000256" key="1">
    <source>
        <dbReference type="SAM" id="Coils"/>
    </source>
</evidence>
<feature type="compositionally biased region" description="Basic and acidic residues" evidence="2">
    <location>
        <begin position="123"/>
        <end position="137"/>
    </location>
</feature>
<dbReference type="EMBL" id="MK072333">
    <property type="protein sequence ID" value="AYV82009.1"/>
    <property type="molecule type" value="Genomic_DNA"/>
</dbReference>
<evidence type="ECO:0000313" key="3">
    <source>
        <dbReference type="EMBL" id="AYV82009.1"/>
    </source>
</evidence>
<gene>
    <name evidence="3" type="ORF">Homavirus2_13</name>
</gene>
<reference evidence="3" key="1">
    <citation type="submission" date="2018-10" db="EMBL/GenBank/DDBJ databases">
        <title>Hidden diversity of soil giant viruses.</title>
        <authorList>
            <person name="Schulz F."/>
            <person name="Alteio L."/>
            <person name="Goudeau D."/>
            <person name="Ryan E.M."/>
            <person name="Malmstrom R.R."/>
            <person name="Blanchard J."/>
            <person name="Woyke T."/>
        </authorList>
    </citation>
    <scope>NUCLEOTIDE SEQUENCE</scope>
    <source>
        <strain evidence="3">HOV1</strain>
    </source>
</reference>
<dbReference type="Pfam" id="PF19150">
    <property type="entry name" value="DUF5832"/>
    <property type="match status" value="1"/>
</dbReference>
<feature type="region of interest" description="Disordered" evidence="2">
    <location>
        <begin position="123"/>
        <end position="150"/>
    </location>
</feature>
<feature type="compositionally biased region" description="Polar residues" evidence="2">
    <location>
        <begin position="138"/>
        <end position="147"/>
    </location>
</feature>
<proteinExistence type="predicted"/>
<name>A0A3G5A9I1_9VIRU</name>
<protein>
    <submittedName>
        <fullName evidence="3">Uncharacterized protein</fullName>
    </submittedName>
</protein>
<keyword evidence="1" id="KW-0175">Coiled coil</keyword>
<evidence type="ECO:0000256" key="2">
    <source>
        <dbReference type="SAM" id="MobiDB-lite"/>
    </source>
</evidence>